<evidence type="ECO:0000256" key="4">
    <source>
        <dbReference type="ARBA" id="ARBA00023172"/>
    </source>
</evidence>
<dbReference type="Gene3D" id="1.10.150.130">
    <property type="match status" value="1"/>
</dbReference>
<dbReference type="EMBL" id="CP003155">
    <property type="protein sequence ID" value="AEV28929.1"/>
    <property type="molecule type" value="Genomic_DNA"/>
</dbReference>
<evidence type="ECO:0000256" key="2">
    <source>
        <dbReference type="ARBA" id="ARBA00022908"/>
    </source>
</evidence>
<dbReference type="InterPro" id="IPR010998">
    <property type="entry name" value="Integrase_recombinase_N"/>
</dbReference>
<dbReference type="GO" id="GO:0006310">
    <property type="term" value="P:DNA recombination"/>
    <property type="evidence" value="ECO:0007669"/>
    <property type="project" value="UniProtKB-KW"/>
</dbReference>
<proteinExistence type="predicted"/>
<dbReference type="Pfam" id="PF00589">
    <property type="entry name" value="Phage_integrase"/>
    <property type="match status" value="1"/>
</dbReference>
<dbReference type="AlphaFoldDB" id="G8QS68"/>
<dbReference type="PANTHER" id="PTHR30349">
    <property type="entry name" value="PHAGE INTEGRASE-RELATED"/>
    <property type="match status" value="1"/>
</dbReference>
<dbReference type="HOGENOM" id="CLU_027562_23_4_12"/>
<gene>
    <name evidence="8" type="ordered locus">SpiGrapes_1108</name>
    <name evidence="9" type="ordered locus">SpiGrapes_1654</name>
</gene>
<keyword evidence="4" id="KW-0233">DNA recombination</keyword>
<sequence length="398" mass="45778">MEQLSAVLKVLQDYDQTRYLNKATLRLYELCYLRVEKELQQPLEEGMGLLEAVRYQANELIRQGKTSIIAYPTYSRMLCYLETGTIHDEYLRYNVTKTVLIQDTFKPVLKQYLAYLQSEGKSVFTIDSYRNVATQFLNHLGANDIHNIAEINGSLVISFFEVLRGTWVSTNIRVAASAMRKFFWYLGYEGAIFQAIPTNCPRHTPIIPMLEIEEDAAISSYICNGNGSWKDRTILSLTYYLGVRANDIINLKLENIDWIKGTLSLVQSKTRNLLVLPLLPVIGNCMQKYLLEERPRSNIRYVFLSYREPYHKLGGHSAIYAIIRRVFAELGIRDSKRKGSHLLRHHAASKQLQNWVPLGTISNMLGHKDMDSTTIYTTVEYEKIRPCCLAPYYKGATV</sequence>
<dbReference type="Gene3D" id="1.10.443.10">
    <property type="entry name" value="Intergrase catalytic core"/>
    <property type="match status" value="1"/>
</dbReference>
<dbReference type="KEGG" id="sgp:SpiGrapes_1654"/>
<dbReference type="InterPro" id="IPR013762">
    <property type="entry name" value="Integrase-like_cat_sf"/>
</dbReference>
<dbReference type="Pfam" id="PF02899">
    <property type="entry name" value="Phage_int_SAM_1"/>
    <property type="match status" value="1"/>
</dbReference>
<keyword evidence="3 5" id="KW-0238">DNA-binding</keyword>
<evidence type="ECO:0000259" key="7">
    <source>
        <dbReference type="PROSITE" id="PS51900"/>
    </source>
</evidence>
<dbReference type="STRING" id="158190.SpiGrapes_1108"/>
<dbReference type="eggNOG" id="COG4974">
    <property type="taxonomic scope" value="Bacteria"/>
</dbReference>
<evidence type="ECO:0000256" key="5">
    <source>
        <dbReference type="PROSITE-ProRule" id="PRU01248"/>
    </source>
</evidence>
<dbReference type="InterPro" id="IPR044068">
    <property type="entry name" value="CB"/>
</dbReference>
<dbReference type="EMBL" id="CP003155">
    <property type="protein sequence ID" value="AEV29458.1"/>
    <property type="molecule type" value="Genomic_DNA"/>
</dbReference>
<dbReference type="Proteomes" id="UP000005632">
    <property type="component" value="Chromosome"/>
</dbReference>
<dbReference type="PROSITE" id="PS51898">
    <property type="entry name" value="TYR_RECOMBINASE"/>
    <property type="match status" value="1"/>
</dbReference>
<dbReference type="PANTHER" id="PTHR30349:SF81">
    <property type="entry name" value="TYROSINE RECOMBINASE XERC"/>
    <property type="match status" value="1"/>
</dbReference>
<dbReference type="GO" id="GO:0007059">
    <property type="term" value="P:chromosome segregation"/>
    <property type="evidence" value="ECO:0007669"/>
    <property type="project" value="UniProtKB-KW"/>
</dbReference>
<keyword evidence="2" id="KW-0229">DNA integration</keyword>
<dbReference type="PROSITE" id="PS51900">
    <property type="entry name" value="CB"/>
    <property type="match status" value="1"/>
</dbReference>
<dbReference type="OrthoDB" id="9785687at2"/>
<feature type="domain" description="Tyr recombinase" evidence="6">
    <location>
        <begin position="205"/>
        <end position="389"/>
    </location>
</feature>
<evidence type="ECO:0000256" key="1">
    <source>
        <dbReference type="ARBA" id="ARBA00022829"/>
    </source>
</evidence>
<keyword evidence="1" id="KW-0159">Chromosome partition</keyword>
<dbReference type="GO" id="GO:0015074">
    <property type="term" value="P:DNA integration"/>
    <property type="evidence" value="ECO:0007669"/>
    <property type="project" value="UniProtKB-KW"/>
</dbReference>
<accession>G8QS68</accession>
<dbReference type="InterPro" id="IPR004107">
    <property type="entry name" value="Integrase_SAM-like_N"/>
</dbReference>
<feature type="domain" description="Core-binding (CB)" evidence="7">
    <location>
        <begin position="103"/>
        <end position="187"/>
    </location>
</feature>
<dbReference type="InterPro" id="IPR011010">
    <property type="entry name" value="DNA_brk_join_enz"/>
</dbReference>
<dbReference type="InterPro" id="IPR002104">
    <property type="entry name" value="Integrase_catalytic"/>
</dbReference>
<evidence type="ECO:0000313" key="8">
    <source>
        <dbReference type="EMBL" id="AEV28929.1"/>
    </source>
</evidence>
<name>G8QS68_SPHPG</name>
<evidence type="ECO:0000256" key="3">
    <source>
        <dbReference type="ARBA" id="ARBA00023125"/>
    </source>
</evidence>
<keyword evidence="10" id="KW-1185">Reference proteome</keyword>
<evidence type="ECO:0000313" key="9">
    <source>
        <dbReference type="EMBL" id="AEV29458.1"/>
    </source>
</evidence>
<dbReference type="InterPro" id="IPR050090">
    <property type="entry name" value="Tyrosine_recombinase_XerCD"/>
</dbReference>
<dbReference type="GO" id="GO:0003677">
    <property type="term" value="F:DNA binding"/>
    <property type="evidence" value="ECO:0007669"/>
    <property type="project" value="UniProtKB-UniRule"/>
</dbReference>
<evidence type="ECO:0000313" key="10">
    <source>
        <dbReference type="Proteomes" id="UP000005632"/>
    </source>
</evidence>
<evidence type="ECO:0000259" key="6">
    <source>
        <dbReference type="PROSITE" id="PS51898"/>
    </source>
</evidence>
<reference evidence="8 10" key="1">
    <citation type="submission" date="2011-11" db="EMBL/GenBank/DDBJ databases">
        <title>Complete sequence of Spirochaeta sp. grapes.</title>
        <authorList>
            <consortium name="US DOE Joint Genome Institute"/>
            <person name="Lucas S."/>
            <person name="Han J."/>
            <person name="Lapidus A."/>
            <person name="Cheng J.-F."/>
            <person name="Goodwin L."/>
            <person name="Pitluck S."/>
            <person name="Peters L."/>
            <person name="Ovchinnikova G."/>
            <person name="Munk A.C."/>
            <person name="Detter J.C."/>
            <person name="Han C."/>
            <person name="Tapia R."/>
            <person name="Land M."/>
            <person name="Hauser L."/>
            <person name="Kyrpides N."/>
            <person name="Ivanova N."/>
            <person name="Pagani I."/>
            <person name="Ritalahtilisa K."/>
            <person name="Loeffler F."/>
            <person name="Woyke T."/>
        </authorList>
    </citation>
    <scope>NUCLEOTIDE SEQUENCE [LARGE SCALE GENOMIC DNA]</scope>
    <source>
        <strain evidence="10">ATCC BAA-1885 / DSM 22778 / Grapes</strain>
        <strain evidence="8">Grapes</strain>
    </source>
</reference>
<dbReference type="SUPFAM" id="SSF56349">
    <property type="entry name" value="DNA breaking-rejoining enzymes"/>
    <property type="match status" value="1"/>
</dbReference>
<dbReference type="KEGG" id="sgp:SpiGrapes_1108"/>
<organism evidence="8 10">
    <name type="scientific">Sphaerochaeta pleomorpha (strain ATCC BAA-1885 / DSM 22778 / Grapes)</name>
    <dbReference type="NCBI Taxonomy" id="158190"/>
    <lineage>
        <taxon>Bacteria</taxon>
        <taxon>Pseudomonadati</taxon>
        <taxon>Spirochaetota</taxon>
        <taxon>Spirochaetia</taxon>
        <taxon>Spirochaetales</taxon>
        <taxon>Sphaerochaetaceae</taxon>
        <taxon>Sphaerochaeta</taxon>
    </lineage>
</organism>
<dbReference type="RefSeq" id="WP_014269778.1">
    <property type="nucleotide sequence ID" value="NC_016633.1"/>
</dbReference>
<protein>
    <submittedName>
        <fullName evidence="8">Site-specific recombinase XerD</fullName>
    </submittedName>
</protein>